<feature type="domain" description="AWS" evidence="12">
    <location>
        <begin position="246"/>
        <end position="297"/>
    </location>
</feature>
<dbReference type="GO" id="GO:0006355">
    <property type="term" value="P:regulation of DNA-templated transcription"/>
    <property type="evidence" value="ECO:0000318"/>
    <property type="project" value="GO_Central"/>
</dbReference>
<dbReference type="Pfam" id="PF17907">
    <property type="entry name" value="AWS"/>
    <property type="match status" value="1"/>
</dbReference>
<keyword evidence="14" id="KW-1185">Reference proteome</keyword>
<keyword evidence="6" id="KW-0949">S-adenosyl-L-methionine</keyword>
<dbReference type="Gene3D" id="2.170.270.10">
    <property type="entry name" value="SET domain"/>
    <property type="match status" value="1"/>
</dbReference>
<dbReference type="GO" id="GO:0046975">
    <property type="term" value="F:histone H3K36 methyltransferase activity"/>
    <property type="evidence" value="ECO:0000318"/>
    <property type="project" value="GO_Central"/>
</dbReference>
<dbReference type="SMART" id="SM00570">
    <property type="entry name" value="AWS"/>
    <property type="match status" value="1"/>
</dbReference>
<dbReference type="GO" id="GO:0005634">
    <property type="term" value="C:nucleus"/>
    <property type="evidence" value="ECO:0000318"/>
    <property type="project" value="GO_Central"/>
</dbReference>
<feature type="domain" description="Post-SET" evidence="11">
    <location>
        <begin position="423"/>
        <end position="439"/>
    </location>
</feature>
<dbReference type="InterPro" id="IPR001214">
    <property type="entry name" value="SET_dom"/>
</dbReference>
<reference evidence="14" key="1">
    <citation type="journal article" date="2013" name="Science">
        <title>The Amborella genome and the evolution of flowering plants.</title>
        <authorList>
            <consortium name="Amborella Genome Project"/>
        </authorList>
    </citation>
    <scope>NUCLEOTIDE SEQUENCE [LARGE SCALE GENOMIC DNA]</scope>
</reference>
<sequence>MQSGSLALAQALKANKDLVVTSLNLSSNFLTEEEEGSLITMSGIWLSVGINKESSTTGDIINSVSPKQRRMHKGYSTGLVQLVSQRSPTHEPLELERESLFAIHQYFMRHIHFSSHQSKGIGRTSGKTCVGITKLEVVFPNLFQLATLPDTKEAQSHEVLCFLFFPTPGRWGRERPLLVSSQHLGWQANTAANVLAKECLLVFVYTDLLITKWSPHLHTNILNAMNLPIASTGVHHIHRHKKQKVEDIPVCDCEYDANDPEGGCKGRCLNVLTSTECTPGHCPCGIYCKNQRFQKCEYAKSKLFKTEGRGWGLLAAEDIKAGQFVIEYCGEVISWREAVRRSHAYEAEGLKDAFIICLDSSESVDATRKGSLARFINHSCEPNCVTRKWTVLGEIRVGIFAKKDISEGTELAYNYNFQWFGGAKVRCLCGAASCTGFLGAKSRGFQEDTYLWEDDDDRYSVENIPLYDSEEDEPTSKLFKITDTLKDTEENAVTKDDYFMKTDDYPEFEVCTHSLENAIVPTASDIMEGNIMNEEVKVEVSEHTKNYSQNTHESFPPKNALISRIRSNSACRNYHIQHRHVPKNLNHYSSGKSKNFTQKEVNGEGICQLLSLKETQEEILALEEARKTASAKLDSLYDEIRPVIEEHEKDSQDSVSTSVAEKWIQASCCKLKADFDFHLSVIKNLPRSSQKADGAAMTSGAEVNGDAGNLNGQA</sequence>
<dbReference type="InterPro" id="IPR046341">
    <property type="entry name" value="SET_dom_sf"/>
</dbReference>
<gene>
    <name evidence="13" type="ORF">AMTR_s00017p00225350</name>
</gene>
<dbReference type="SUPFAM" id="SSF82199">
    <property type="entry name" value="SET domain"/>
    <property type="match status" value="1"/>
</dbReference>
<feature type="region of interest" description="Disordered" evidence="9">
    <location>
        <begin position="688"/>
        <end position="714"/>
    </location>
</feature>
<accession>W1PFE9</accession>
<dbReference type="STRING" id="13333.W1PFE9"/>
<evidence type="ECO:0000256" key="5">
    <source>
        <dbReference type="ARBA" id="ARBA00022679"/>
    </source>
</evidence>
<dbReference type="HOGENOM" id="CLU_387019_0_0_1"/>
<keyword evidence="7" id="KW-0539">Nucleus</keyword>
<evidence type="ECO:0000313" key="14">
    <source>
        <dbReference type="Proteomes" id="UP000017836"/>
    </source>
</evidence>
<organism evidence="13 14">
    <name type="scientific">Amborella trichopoda</name>
    <dbReference type="NCBI Taxonomy" id="13333"/>
    <lineage>
        <taxon>Eukaryota</taxon>
        <taxon>Viridiplantae</taxon>
        <taxon>Streptophyta</taxon>
        <taxon>Embryophyta</taxon>
        <taxon>Tracheophyta</taxon>
        <taxon>Spermatophyta</taxon>
        <taxon>Magnoliopsida</taxon>
        <taxon>Amborellales</taxon>
        <taxon>Amborellaceae</taxon>
        <taxon>Amborella</taxon>
    </lineage>
</organism>
<name>W1PFE9_AMBTC</name>
<evidence type="ECO:0000313" key="13">
    <source>
        <dbReference type="EMBL" id="ERN08697.1"/>
    </source>
</evidence>
<feature type="domain" description="SET" evidence="10">
    <location>
        <begin position="294"/>
        <end position="416"/>
    </location>
</feature>
<keyword evidence="3" id="KW-0158">Chromosome</keyword>
<dbReference type="Proteomes" id="UP000017836">
    <property type="component" value="Unassembled WGS sequence"/>
</dbReference>
<dbReference type="PROSITE" id="PS51215">
    <property type="entry name" value="AWS"/>
    <property type="match status" value="1"/>
</dbReference>
<dbReference type="PROSITE" id="PS50280">
    <property type="entry name" value="SET"/>
    <property type="match status" value="1"/>
</dbReference>
<keyword evidence="8" id="KW-0175">Coiled coil</keyword>
<evidence type="ECO:0000256" key="4">
    <source>
        <dbReference type="ARBA" id="ARBA00022603"/>
    </source>
</evidence>
<evidence type="ECO:0000256" key="6">
    <source>
        <dbReference type="ARBA" id="ARBA00022691"/>
    </source>
</evidence>
<dbReference type="EMBL" id="KI393256">
    <property type="protein sequence ID" value="ERN08697.1"/>
    <property type="molecule type" value="Genomic_DNA"/>
</dbReference>
<evidence type="ECO:0000256" key="7">
    <source>
        <dbReference type="ARBA" id="ARBA00023242"/>
    </source>
</evidence>
<evidence type="ECO:0000256" key="8">
    <source>
        <dbReference type="SAM" id="Coils"/>
    </source>
</evidence>
<dbReference type="SMART" id="SM00508">
    <property type="entry name" value="PostSET"/>
    <property type="match status" value="1"/>
</dbReference>
<evidence type="ECO:0000259" key="10">
    <source>
        <dbReference type="PROSITE" id="PS50280"/>
    </source>
</evidence>
<dbReference type="InterPro" id="IPR003616">
    <property type="entry name" value="Post-SET_dom"/>
</dbReference>
<dbReference type="FunFam" id="2.170.270.10:FF:000028">
    <property type="entry name" value="Histone-lysine N-methyltransferase"/>
    <property type="match status" value="1"/>
</dbReference>
<dbReference type="SMART" id="SM00317">
    <property type="entry name" value="SET"/>
    <property type="match status" value="1"/>
</dbReference>
<evidence type="ECO:0000256" key="9">
    <source>
        <dbReference type="SAM" id="MobiDB-lite"/>
    </source>
</evidence>
<evidence type="ECO:0000259" key="12">
    <source>
        <dbReference type="PROSITE" id="PS51215"/>
    </source>
</evidence>
<evidence type="ECO:0000259" key="11">
    <source>
        <dbReference type="PROSITE" id="PS50868"/>
    </source>
</evidence>
<dbReference type="PANTHER" id="PTHR22884">
    <property type="entry name" value="SET DOMAIN PROTEINS"/>
    <property type="match status" value="1"/>
</dbReference>
<feature type="coiled-coil region" evidence="8">
    <location>
        <begin position="612"/>
        <end position="639"/>
    </location>
</feature>
<dbReference type="Gramene" id="ERN08697">
    <property type="protein sequence ID" value="ERN08697"/>
    <property type="gene ID" value="AMTR_s00017p00225350"/>
</dbReference>
<dbReference type="GO" id="GO:0000785">
    <property type="term" value="C:chromatin"/>
    <property type="evidence" value="ECO:0000318"/>
    <property type="project" value="GO_Central"/>
</dbReference>
<evidence type="ECO:0000256" key="2">
    <source>
        <dbReference type="ARBA" id="ARBA00004286"/>
    </source>
</evidence>
<evidence type="ECO:0000256" key="3">
    <source>
        <dbReference type="ARBA" id="ARBA00022454"/>
    </source>
</evidence>
<dbReference type="Pfam" id="PF00856">
    <property type="entry name" value="SET"/>
    <property type="match status" value="1"/>
</dbReference>
<evidence type="ECO:0008006" key="15">
    <source>
        <dbReference type="Google" id="ProtNLM"/>
    </source>
</evidence>
<dbReference type="PROSITE" id="PS50868">
    <property type="entry name" value="POST_SET"/>
    <property type="match status" value="1"/>
</dbReference>
<dbReference type="InterPro" id="IPR006560">
    <property type="entry name" value="AWS_dom"/>
</dbReference>
<protein>
    <recommendedName>
        <fullName evidence="15">Histone-lysine N-methyltransferase</fullName>
    </recommendedName>
</protein>
<dbReference type="InterPro" id="IPR050777">
    <property type="entry name" value="SET2_Histone-Lys_MeTrsfase"/>
</dbReference>
<proteinExistence type="predicted"/>
<comment type="subcellular location">
    <subcellularLocation>
        <location evidence="2">Chromosome</location>
    </subcellularLocation>
    <subcellularLocation>
        <location evidence="1">Nucleus</location>
    </subcellularLocation>
</comment>
<evidence type="ECO:0000256" key="1">
    <source>
        <dbReference type="ARBA" id="ARBA00004123"/>
    </source>
</evidence>
<dbReference type="GO" id="GO:0032259">
    <property type="term" value="P:methylation"/>
    <property type="evidence" value="ECO:0007669"/>
    <property type="project" value="UniProtKB-KW"/>
</dbReference>
<keyword evidence="5" id="KW-0808">Transferase</keyword>
<dbReference type="eggNOG" id="KOG4442">
    <property type="taxonomic scope" value="Eukaryota"/>
</dbReference>
<dbReference type="AlphaFoldDB" id="W1PFE9"/>
<keyword evidence="4" id="KW-0489">Methyltransferase</keyword>